<dbReference type="Proteomes" id="UP001501321">
    <property type="component" value="Unassembled WGS sequence"/>
</dbReference>
<dbReference type="PROSITE" id="PS51257">
    <property type="entry name" value="PROKAR_LIPOPROTEIN"/>
    <property type="match status" value="1"/>
</dbReference>
<name>A0ABP8QHJ7_9GAMM</name>
<keyword evidence="7" id="KW-0449">Lipoprotein</keyword>
<keyword evidence="3" id="KW-0998">Cell outer membrane</keyword>
<dbReference type="PANTHER" id="PTHR30329">
    <property type="entry name" value="STATOR ELEMENT OF FLAGELLAR MOTOR COMPLEX"/>
    <property type="match status" value="1"/>
</dbReference>
<dbReference type="Gene3D" id="3.30.1330.60">
    <property type="entry name" value="OmpA-like domain"/>
    <property type="match status" value="1"/>
</dbReference>
<evidence type="ECO:0000256" key="3">
    <source>
        <dbReference type="ARBA" id="ARBA00023237"/>
    </source>
</evidence>
<dbReference type="NCBIfam" id="NF007804">
    <property type="entry name" value="PRK10510.1"/>
    <property type="match status" value="1"/>
</dbReference>
<keyword evidence="5" id="KW-1133">Transmembrane helix</keyword>
<dbReference type="InterPro" id="IPR050330">
    <property type="entry name" value="Bact_OuterMem_StrucFunc"/>
</dbReference>
<feature type="domain" description="OmpA-like" evidence="6">
    <location>
        <begin position="103"/>
        <end position="219"/>
    </location>
</feature>
<dbReference type="EMBL" id="BAABFC010000025">
    <property type="protein sequence ID" value="GAA4503554.1"/>
    <property type="molecule type" value="Genomic_DNA"/>
</dbReference>
<dbReference type="InterPro" id="IPR006665">
    <property type="entry name" value="OmpA-like"/>
</dbReference>
<evidence type="ECO:0000256" key="4">
    <source>
        <dbReference type="PROSITE-ProRule" id="PRU00473"/>
    </source>
</evidence>
<dbReference type="PRINTS" id="PR01021">
    <property type="entry name" value="OMPADOMAIN"/>
</dbReference>
<dbReference type="Pfam" id="PF00691">
    <property type="entry name" value="OmpA"/>
    <property type="match status" value="1"/>
</dbReference>
<keyword evidence="2 4" id="KW-0472">Membrane</keyword>
<evidence type="ECO:0000313" key="7">
    <source>
        <dbReference type="EMBL" id="GAA4503554.1"/>
    </source>
</evidence>
<dbReference type="PANTHER" id="PTHR30329:SF21">
    <property type="entry name" value="LIPOPROTEIN YIAD-RELATED"/>
    <property type="match status" value="1"/>
</dbReference>
<dbReference type="InterPro" id="IPR039567">
    <property type="entry name" value="Gly-zipper"/>
</dbReference>
<dbReference type="PROSITE" id="PS51123">
    <property type="entry name" value="OMPA_2"/>
    <property type="match status" value="1"/>
</dbReference>
<dbReference type="SUPFAM" id="SSF103088">
    <property type="entry name" value="OmpA-like"/>
    <property type="match status" value="1"/>
</dbReference>
<accession>A0ABP8QHJ7</accession>
<keyword evidence="8" id="KW-1185">Reference proteome</keyword>
<protein>
    <submittedName>
        <fullName evidence="7">OmpA family lipoprotein</fullName>
    </submittedName>
</protein>
<keyword evidence="5" id="KW-0812">Transmembrane</keyword>
<proteinExistence type="predicted"/>
<comment type="subcellular location">
    <subcellularLocation>
        <location evidence="1">Cell outer membrane</location>
    </subcellularLocation>
</comment>
<evidence type="ECO:0000256" key="2">
    <source>
        <dbReference type="ARBA" id="ARBA00023136"/>
    </source>
</evidence>
<gene>
    <name evidence="7" type="ORF">GCM10023095_30040</name>
</gene>
<feature type="transmembrane region" description="Helical" evidence="5">
    <location>
        <begin position="63"/>
        <end position="81"/>
    </location>
</feature>
<comment type="caution">
    <text evidence="7">The sequence shown here is derived from an EMBL/GenBank/DDBJ whole genome shotgun (WGS) entry which is preliminary data.</text>
</comment>
<dbReference type="Pfam" id="PF13488">
    <property type="entry name" value="Gly-zipper_Omp"/>
    <property type="match status" value="1"/>
</dbReference>
<dbReference type="RefSeq" id="WP_345014584.1">
    <property type="nucleotide sequence ID" value="NZ_BAABFC010000025.1"/>
</dbReference>
<evidence type="ECO:0000256" key="5">
    <source>
        <dbReference type="SAM" id="Phobius"/>
    </source>
</evidence>
<sequence length="219" mass="22399">MRSIRVVSTLLITSLGLAGCSTVNPYTGEQQTAKATTGTAIGAAAGALVGVLSSSKHDRGKGALIGAAAGAAVGGGVGYYMDQQEAKLRQQMQGTGVSVTRQGDQILLNMPNSITFDSSSSQLKPAGANALTGVAQVLKEYPETQVNVVGHTDSTGGREMNMRLSQQRAESVGSALILQGVAQGRISMAGVGPDQPVASNETVEGRAQNRRVTLTLSAQ</sequence>
<evidence type="ECO:0000313" key="8">
    <source>
        <dbReference type="Proteomes" id="UP001501321"/>
    </source>
</evidence>
<dbReference type="InterPro" id="IPR036737">
    <property type="entry name" value="OmpA-like_sf"/>
</dbReference>
<organism evidence="7 8">
    <name type="scientific">Pseudaeromonas paramecii</name>
    <dbReference type="NCBI Taxonomy" id="2138166"/>
    <lineage>
        <taxon>Bacteria</taxon>
        <taxon>Pseudomonadati</taxon>
        <taxon>Pseudomonadota</taxon>
        <taxon>Gammaproteobacteria</taxon>
        <taxon>Aeromonadales</taxon>
        <taxon>Aeromonadaceae</taxon>
        <taxon>Pseudaeromonas</taxon>
    </lineage>
</organism>
<evidence type="ECO:0000256" key="1">
    <source>
        <dbReference type="ARBA" id="ARBA00004442"/>
    </source>
</evidence>
<reference evidence="8" key="1">
    <citation type="journal article" date="2019" name="Int. J. Syst. Evol. Microbiol.">
        <title>The Global Catalogue of Microorganisms (GCM) 10K type strain sequencing project: providing services to taxonomists for standard genome sequencing and annotation.</title>
        <authorList>
            <consortium name="The Broad Institute Genomics Platform"/>
            <consortium name="The Broad Institute Genome Sequencing Center for Infectious Disease"/>
            <person name="Wu L."/>
            <person name="Ma J."/>
        </authorList>
    </citation>
    <scope>NUCLEOTIDE SEQUENCE [LARGE SCALE GENOMIC DNA]</scope>
    <source>
        <strain evidence="8">JCM 32226</strain>
    </source>
</reference>
<evidence type="ECO:0000259" key="6">
    <source>
        <dbReference type="PROSITE" id="PS51123"/>
    </source>
</evidence>
<dbReference type="InterPro" id="IPR006664">
    <property type="entry name" value="OMP_bac"/>
</dbReference>
<dbReference type="CDD" id="cd07185">
    <property type="entry name" value="OmpA_C-like"/>
    <property type="match status" value="1"/>
</dbReference>
<feature type="transmembrane region" description="Helical" evidence="5">
    <location>
        <begin position="32"/>
        <end position="51"/>
    </location>
</feature>